<dbReference type="GO" id="GO:0004497">
    <property type="term" value="F:monooxygenase activity"/>
    <property type="evidence" value="ECO:0007669"/>
    <property type="project" value="UniProtKB-KW"/>
</dbReference>
<accession>A0A1E3H7N1</accession>
<organism evidence="2 3">
    <name type="scientific">Methylobrevis pamukkalensis</name>
    <dbReference type="NCBI Taxonomy" id="1439726"/>
    <lineage>
        <taxon>Bacteria</taxon>
        <taxon>Pseudomonadati</taxon>
        <taxon>Pseudomonadota</taxon>
        <taxon>Alphaproteobacteria</taxon>
        <taxon>Hyphomicrobiales</taxon>
        <taxon>Pleomorphomonadaceae</taxon>
        <taxon>Methylobrevis</taxon>
    </lineage>
</organism>
<evidence type="ECO:0000313" key="3">
    <source>
        <dbReference type="Proteomes" id="UP000094622"/>
    </source>
</evidence>
<keyword evidence="1" id="KW-0472">Membrane</keyword>
<dbReference type="Pfam" id="PF05145">
    <property type="entry name" value="AbrB"/>
    <property type="match status" value="1"/>
</dbReference>
<proteinExistence type="predicted"/>
<protein>
    <submittedName>
        <fullName evidence="2">Putative ammonia monooxygenase</fullName>
    </submittedName>
</protein>
<feature type="transmembrane region" description="Helical" evidence="1">
    <location>
        <begin position="7"/>
        <end position="28"/>
    </location>
</feature>
<feature type="transmembrane region" description="Helical" evidence="1">
    <location>
        <begin position="34"/>
        <end position="50"/>
    </location>
</feature>
<feature type="transmembrane region" description="Helical" evidence="1">
    <location>
        <begin position="180"/>
        <end position="199"/>
    </location>
</feature>
<dbReference type="Proteomes" id="UP000094622">
    <property type="component" value="Unassembled WGS sequence"/>
</dbReference>
<keyword evidence="1" id="KW-1133">Transmembrane helix</keyword>
<dbReference type="AlphaFoldDB" id="A0A1E3H7N1"/>
<feature type="transmembrane region" description="Helical" evidence="1">
    <location>
        <begin position="263"/>
        <end position="290"/>
    </location>
</feature>
<sequence>MPSPSGALWRLALALCAGALGGTLFALIGLPAPWLSGSMLAVGALALSGFRARMPTPARNAVFILLGTSMGSGVTPDLVGDVALWPFSLVILTVTVAAIGTATYLWLRRASGWDAPSAFFAAVPGALSYVLVLAEESRADVARVALSQTIRVFLLVAVLPGLVTALEGVVGGARVVPVRAAAGGLDLALMAAAGLVAGLAGLKARLPAGALVGAFAASAALHGFDIVHGVLPPGVLIAGFVFLGTFMGLRFSGTRWRDLFAGLAPALGAFAVGAAVSVAGAGLVSLLLGLPFGQSLVAFAPGGLEAMMILAFTLGFTPPMSRPINSSASS</sequence>
<dbReference type="EMBL" id="MCRJ01000003">
    <property type="protein sequence ID" value="ODN72349.1"/>
    <property type="molecule type" value="Genomic_DNA"/>
</dbReference>
<evidence type="ECO:0000313" key="2">
    <source>
        <dbReference type="EMBL" id="ODN72349.1"/>
    </source>
</evidence>
<dbReference type="InterPro" id="IPR017516">
    <property type="entry name" value="AbrB_dup"/>
</dbReference>
<feature type="transmembrane region" description="Helical" evidence="1">
    <location>
        <begin position="230"/>
        <end position="251"/>
    </location>
</feature>
<dbReference type="PANTHER" id="PTHR38457">
    <property type="entry name" value="REGULATOR ABRB-RELATED"/>
    <property type="match status" value="1"/>
</dbReference>
<dbReference type="InterPro" id="IPR007820">
    <property type="entry name" value="AbrB_fam"/>
</dbReference>
<feature type="transmembrane region" description="Helical" evidence="1">
    <location>
        <begin position="85"/>
        <end position="107"/>
    </location>
</feature>
<keyword evidence="3" id="KW-1185">Reference proteome</keyword>
<dbReference type="GO" id="GO:0010468">
    <property type="term" value="P:regulation of gene expression"/>
    <property type="evidence" value="ECO:0007669"/>
    <property type="project" value="InterPro"/>
</dbReference>
<feature type="transmembrane region" description="Helical" evidence="1">
    <location>
        <begin position="152"/>
        <end position="174"/>
    </location>
</feature>
<dbReference type="PANTHER" id="PTHR38457:SF1">
    <property type="entry name" value="REGULATOR ABRB-RELATED"/>
    <property type="match status" value="1"/>
</dbReference>
<evidence type="ECO:0000256" key="1">
    <source>
        <dbReference type="SAM" id="Phobius"/>
    </source>
</evidence>
<dbReference type="GO" id="GO:0016020">
    <property type="term" value="C:membrane"/>
    <property type="evidence" value="ECO:0007669"/>
    <property type="project" value="InterPro"/>
</dbReference>
<feature type="transmembrane region" description="Helical" evidence="1">
    <location>
        <begin position="296"/>
        <end position="316"/>
    </location>
</feature>
<comment type="caution">
    <text evidence="2">The sequence shown here is derived from an EMBL/GenBank/DDBJ whole genome shotgun (WGS) entry which is preliminary data.</text>
</comment>
<gene>
    <name evidence="2" type="ORF">A6302_00276</name>
</gene>
<keyword evidence="2" id="KW-0503">Monooxygenase</keyword>
<keyword evidence="2" id="KW-0560">Oxidoreductase</keyword>
<dbReference type="NCBIfam" id="TIGR03082">
    <property type="entry name" value="Gneg_AbrB_dup"/>
    <property type="match status" value="1"/>
</dbReference>
<reference evidence="2 3" key="1">
    <citation type="submission" date="2016-07" db="EMBL/GenBank/DDBJ databases">
        <title>Draft Genome Sequence of Methylobrevis pamukkalensis PK2.</title>
        <authorList>
            <person name="Vasilenko O.V."/>
            <person name="Doronina N.V."/>
            <person name="Shmareva M.N."/>
            <person name="Tarlachkov S.V."/>
            <person name="Mustakhimov I."/>
            <person name="Trotsenko Y.A."/>
        </authorList>
    </citation>
    <scope>NUCLEOTIDE SEQUENCE [LARGE SCALE GENOMIC DNA]</scope>
    <source>
        <strain evidence="2 3">PK2</strain>
    </source>
</reference>
<name>A0A1E3H7N1_9HYPH</name>
<dbReference type="PIRSF" id="PIRSF038991">
    <property type="entry name" value="Protein_AbrB"/>
    <property type="match status" value="1"/>
</dbReference>
<keyword evidence="1" id="KW-0812">Transmembrane</keyword>
<dbReference type="RefSeq" id="WP_169833464.1">
    <property type="nucleotide sequence ID" value="NZ_MCRJ01000003.1"/>
</dbReference>
<feature type="transmembrane region" description="Helical" evidence="1">
    <location>
        <begin position="206"/>
        <end position="224"/>
    </location>
</feature>